<evidence type="ECO:0000313" key="2">
    <source>
        <dbReference type="Proteomes" id="UP000486903"/>
    </source>
</evidence>
<dbReference type="Proteomes" id="UP000486903">
    <property type="component" value="Unassembled WGS sequence"/>
</dbReference>
<dbReference type="AlphaFoldDB" id="A0A6B4JSR7"/>
<reference evidence="1 2" key="1">
    <citation type="submission" date="2019-04" db="EMBL/GenBank/DDBJ databases">
        <title>Genome sequencing of Clostridium botulinum Groups I-IV and Clostridium butyricum.</title>
        <authorList>
            <person name="Brunt J."/>
            <person name="Van Vliet A.H.M."/>
            <person name="Stringer S.C."/>
            <person name="Carter A.T."/>
            <person name="Peck M.W."/>
        </authorList>
    </citation>
    <scope>NUCLEOTIDE SEQUENCE [LARGE SCALE GENOMIC DNA]</scope>
    <source>
        <strain evidence="1 2">BL81</strain>
    </source>
</reference>
<organism evidence="1 2">
    <name type="scientific">Clostridium botulinum</name>
    <dbReference type="NCBI Taxonomy" id="1491"/>
    <lineage>
        <taxon>Bacteria</taxon>
        <taxon>Bacillati</taxon>
        <taxon>Bacillota</taxon>
        <taxon>Clostridia</taxon>
        <taxon>Eubacteriales</taxon>
        <taxon>Clostridiaceae</taxon>
        <taxon>Clostridium</taxon>
    </lineage>
</organism>
<gene>
    <name evidence="1" type="ORF">FDG31_17920</name>
</gene>
<name>A0A6B4JSR7_CLOBO</name>
<proteinExistence type="predicted"/>
<sequence length="104" mass="12536">MDKYDKELLKKIDSGEELTRSELCDIIFEFEIERKDGGNRRWSRSVTTISKIGDRYFSTTWEEGLTEYQENEYYYQPVEVEKKTYEKTITVNEWVPVNQESEDK</sequence>
<comment type="caution">
    <text evidence="1">The sequence shown here is derived from an EMBL/GenBank/DDBJ whole genome shotgun (WGS) entry which is preliminary data.</text>
</comment>
<dbReference type="EMBL" id="SXFB01000026">
    <property type="protein sequence ID" value="NFV27976.1"/>
    <property type="molecule type" value="Genomic_DNA"/>
</dbReference>
<evidence type="ECO:0000313" key="1">
    <source>
        <dbReference type="EMBL" id="NFV27976.1"/>
    </source>
</evidence>
<dbReference type="RefSeq" id="WP_003374426.1">
    <property type="nucleotide sequence ID" value="NZ_JACBBA010000010.1"/>
</dbReference>
<accession>A0A6B4JSR7</accession>
<protein>
    <submittedName>
        <fullName evidence="1">Uncharacterized protein</fullName>
    </submittedName>
</protein>